<evidence type="ECO:0000256" key="6">
    <source>
        <dbReference type="ARBA" id="ARBA00022679"/>
    </source>
</evidence>
<dbReference type="FunFam" id="3.80.30.20:FF:000001">
    <property type="entry name" value="tRNA-2-methylthio-N(6)-dimethylallyladenosine synthase 2"/>
    <property type="match status" value="1"/>
</dbReference>
<evidence type="ECO:0000256" key="5">
    <source>
        <dbReference type="ARBA" id="ARBA00022490"/>
    </source>
</evidence>
<evidence type="ECO:0000256" key="14">
    <source>
        <dbReference type="ARBA" id="ARBA00061574"/>
    </source>
</evidence>
<feature type="domain" description="Radical SAM core" evidence="17">
    <location>
        <begin position="142"/>
        <end position="373"/>
    </location>
</feature>
<dbReference type="NCBIfam" id="TIGR01579">
    <property type="entry name" value="MiaB-like-C"/>
    <property type="match status" value="1"/>
</dbReference>
<dbReference type="Pfam" id="PF00919">
    <property type="entry name" value="UPF0004"/>
    <property type="match status" value="1"/>
</dbReference>
<dbReference type="PROSITE" id="PS01278">
    <property type="entry name" value="MTTASE_RADICAL"/>
    <property type="match status" value="1"/>
</dbReference>
<dbReference type="PANTHER" id="PTHR11918:SF45">
    <property type="entry name" value="THREONYLCARBAMOYLADENOSINE TRNA METHYLTHIOTRANSFERASE"/>
    <property type="match status" value="1"/>
</dbReference>
<feature type="domain" description="MTTase N-terminal" evidence="16">
    <location>
        <begin position="2"/>
        <end position="114"/>
    </location>
</feature>
<evidence type="ECO:0000256" key="9">
    <source>
        <dbReference type="ARBA" id="ARBA00022723"/>
    </source>
</evidence>
<evidence type="ECO:0000259" key="16">
    <source>
        <dbReference type="PROSITE" id="PS51449"/>
    </source>
</evidence>
<evidence type="ECO:0000256" key="12">
    <source>
        <dbReference type="ARBA" id="ARBA00031213"/>
    </source>
</evidence>
<dbReference type="NCBIfam" id="TIGR00089">
    <property type="entry name" value="MiaB/RimO family radical SAM methylthiotransferase"/>
    <property type="match status" value="1"/>
</dbReference>
<keyword evidence="8" id="KW-0819">tRNA processing</keyword>
<evidence type="ECO:0000256" key="4">
    <source>
        <dbReference type="ARBA" id="ARBA00022485"/>
    </source>
</evidence>
<dbReference type="Gene3D" id="3.80.30.20">
    <property type="entry name" value="tm_1862 like domain"/>
    <property type="match status" value="1"/>
</dbReference>
<dbReference type="EMBL" id="FNOP01000003">
    <property type="protein sequence ID" value="SDW59906.1"/>
    <property type="molecule type" value="Genomic_DNA"/>
</dbReference>
<comment type="function">
    <text evidence="2">Catalyzes the methylthiolation of N6-threonylcarbamoyladenosine (t(6)A), leading to the formation of 2-methylthio-N6-threonylcarbamoyladenosine (ms(2)t(6)A) at position 37 in tRNAs that read codons beginning with adenine.</text>
</comment>
<organism evidence="18 19">
    <name type="scientific">Acidaminococcus fermentans</name>
    <dbReference type="NCBI Taxonomy" id="905"/>
    <lineage>
        <taxon>Bacteria</taxon>
        <taxon>Bacillati</taxon>
        <taxon>Bacillota</taxon>
        <taxon>Negativicutes</taxon>
        <taxon>Acidaminococcales</taxon>
        <taxon>Acidaminococcaceae</taxon>
        <taxon>Acidaminococcus</taxon>
    </lineage>
</organism>
<evidence type="ECO:0000259" key="17">
    <source>
        <dbReference type="PROSITE" id="PS51918"/>
    </source>
</evidence>
<dbReference type="InterPro" id="IPR013848">
    <property type="entry name" value="Methylthiotransferase_N"/>
</dbReference>
<keyword evidence="7" id="KW-0949">S-adenosyl-L-methionine</keyword>
<dbReference type="InterPro" id="IPR023404">
    <property type="entry name" value="rSAM_horseshoe"/>
</dbReference>
<keyword evidence="9" id="KW-0479">Metal-binding</keyword>
<dbReference type="GO" id="GO:0046872">
    <property type="term" value="F:metal ion binding"/>
    <property type="evidence" value="ECO:0007669"/>
    <property type="project" value="UniProtKB-KW"/>
</dbReference>
<gene>
    <name evidence="18" type="ORF">SAMN05216495_10345</name>
</gene>
<name>A0A1H2UV17_ACIFE</name>
<evidence type="ECO:0000256" key="8">
    <source>
        <dbReference type="ARBA" id="ARBA00022694"/>
    </source>
</evidence>
<dbReference type="Pfam" id="PF04055">
    <property type="entry name" value="Radical_SAM"/>
    <property type="match status" value="1"/>
</dbReference>
<evidence type="ECO:0000256" key="7">
    <source>
        <dbReference type="ARBA" id="ARBA00022691"/>
    </source>
</evidence>
<dbReference type="Proteomes" id="UP000182379">
    <property type="component" value="Unassembled WGS sequence"/>
</dbReference>
<evidence type="ECO:0000256" key="10">
    <source>
        <dbReference type="ARBA" id="ARBA00023004"/>
    </source>
</evidence>
<keyword evidence="10" id="KW-0408">Iron</keyword>
<dbReference type="GO" id="GO:0035598">
    <property type="term" value="F:tRNA (N(6)-L-threonylcarbamoyladenosine(37)-C(2))-methylthiotransferase activity"/>
    <property type="evidence" value="ECO:0007669"/>
    <property type="project" value="UniProtKB-EC"/>
</dbReference>
<evidence type="ECO:0000256" key="2">
    <source>
        <dbReference type="ARBA" id="ARBA00002399"/>
    </source>
</evidence>
<dbReference type="SUPFAM" id="SSF102114">
    <property type="entry name" value="Radical SAM enzymes"/>
    <property type="match status" value="1"/>
</dbReference>
<keyword evidence="4" id="KW-0004">4Fe-4S</keyword>
<comment type="catalytic activity">
    <reaction evidence="13">
        <text>N(6)-L-threonylcarbamoyladenosine(37) in tRNA + (sulfur carrier)-SH + AH2 + 2 S-adenosyl-L-methionine = 2-methylsulfanyl-N(6)-L-threonylcarbamoyladenosine(37) in tRNA + (sulfur carrier)-H + 5'-deoxyadenosine + L-methionine + A + S-adenosyl-L-homocysteine + 2 H(+)</text>
        <dbReference type="Rhea" id="RHEA:37075"/>
        <dbReference type="Rhea" id="RHEA-COMP:10163"/>
        <dbReference type="Rhea" id="RHEA-COMP:11092"/>
        <dbReference type="Rhea" id="RHEA-COMP:14737"/>
        <dbReference type="Rhea" id="RHEA-COMP:14739"/>
        <dbReference type="ChEBI" id="CHEBI:13193"/>
        <dbReference type="ChEBI" id="CHEBI:15378"/>
        <dbReference type="ChEBI" id="CHEBI:17319"/>
        <dbReference type="ChEBI" id="CHEBI:17499"/>
        <dbReference type="ChEBI" id="CHEBI:29917"/>
        <dbReference type="ChEBI" id="CHEBI:57844"/>
        <dbReference type="ChEBI" id="CHEBI:57856"/>
        <dbReference type="ChEBI" id="CHEBI:59789"/>
        <dbReference type="ChEBI" id="CHEBI:64428"/>
        <dbReference type="ChEBI" id="CHEBI:74418"/>
        <dbReference type="ChEBI" id="CHEBI:74420"/>
        <dbReference type="EC" id="2.8.4.5"/>
    </reaction>
</comment>
<dbReference type="InterPro" id="IPR005839">
    <property type="entry name" value="Methylthiotransferase"/>
</dbReference>
<keyword evidence="11" id="KW-0411">Iron-sulfur</keyword>
<proteinExistence type="inferred from homology"/>
<evidence type="ECO:0000313" key="19">
    <source>
        <dbReference type="Proteomes" id="UP000182379"/>
    </source>
</evidence>
<dbReference type="InterPro" id="IPR038135">
    <property type="entry name" value="Methylthiotransferase_N_sf"/>
</dbReference>
<evidence type="ECO:0000256" key="13">
    <source>
        <dbReference type="ARBA" id="ARBA00051661"/>
    </source>
</evidence>
<dbReference type="InterPro" id="IPR006467">
    <property type="entry name" value="MiaB-like_bact"/>
</dbReference>
<dbReference type="EC" id="2.8.4.5" evidence="3"/>
<dbReference type="PANTHER" id="PTHR11918">
    <property type="entry name" value="RADICAL SAM PROTEINS"/>
    <property type="match status" value="1"/>
</dbReference>
<dbReference type="InterPro" id="IPR058240">
    <property type="entry name" value="rSAM_sf"/>
</dbReference>
<evidence type="ECO:0000256" key="1">
    <source>
        <dbReference type="ARBA" id="ARBA00001966"/>
    </source>
</evidence>
<sequence>MKKIAFYTLGCKVNQSDTASMEKLFRDAGFQIVDFEEPADICLINTCVVTNMGQSKSRKIIHRAARRDPKPLIVVTGCYPQTSPDEVVHIDGVDLIIGNQDRSKVVELVRERLGESPDEAPINAVHDLPVGREFEELDAAVDASRNRAFLKIQEGCDQYCAYCIIPYARGHLRSRSLDNIREEVAKLTAEQYKEIVLIGIHLGCYGKEIPGGPHLSDAVKAALSAEPQVPRLRLGSLESVEVEDALLDLMAREPRLCAHLHLPLQAGCDSTLARMHRPYDTAKFAQLLEKIRSLVPNVAITTDVIVGFPGETEEDFQASLDFIRQCRFSKIHIFPYSQRKGTPAAVMPDQISNQEKQERVHRLEEVDREGNLAYRKEQIGRESTVLWERRNKNNGLWEGLTPGYVRVYADSPENMKGKISAVRLENLFEDGLKGGII</sequence>
<evidence type="ECO:0000256" key="11">
    <source>
        <dbReference type="ARBA" id="ARBA00023014"/>
    </source>
</evidence>
<evidence type="ECO:0000256" key="15">
    <source>
        <dbReference type="ARBA" id="ARBA00069898"/>
    </source>
</evidence>
<dbReference type="InterPro" id="IPR007197">
    <property type="entry name" value="rSAM"/>
</dbReference>
<dbReference type="SFLD" id="SFLDS00029">
    <property type="entry name" value="Radical_SAM"/>
    <property type="match status" value="1"/>
</dbReference>
<dbReference type="InterPro" id="IPR020612">
    <property type="entry name" value="Methylthiotransferase_CS"/>
</dbReference>
<evidence type="ECO:0000313" key="18">
    <source>
        <dbReference type="EMBL" id="SDW59906.1"/>
    </source>
</evidence>
<comment type="similarity">
    <text evidence="14">Belongs to the methylthiotransferase family. MtaB subfamily.</text>
</comment>
<dbReference type="GO" id="GO:0051539">
    <property type="term" value="F:4 iron, 4 sulfur cluster binding"/>
    <property type="evidence" value="ECO:0007669"/>
    <property type="project" value="UniProtKB-KW"/>
</dbReference>
<dbReference type="PROSITE" id="PS51449">
    <property type="entry name" value="MTTASE_N"/>
    <property type="match status" value="1"/>
</dbReference>
<dbReference type="SMART" id="SM00729">
    <property type="entry name" value="Elp3"/>
    <property type="match status" value="1"/>
</dbReference>
<comment type="cofactor">
    <cofactor evidence="1">
        <name>[4Fe-4S] cluster</name>
        <dbReference type="ChEBI" id="CHEBI:49883"/>
    </cofactor>
</comment>
<comment type="caution">
    <text evidence="18">The sequence shown here is derived from an EMBL/GenBank/DDBJ whole genome shotgun (WGS) entry which is preliminary data.</text>
</comment>
<keyword evidence="6 18" id="KW-0808">Transferase</keyword>
<dbReference type="SFLD" id="SFLDG01061">
    <property type="entry name" value="methylthiotransferase"/>
    <property type="match status" value="1"/>
</dbReference>
<dbReference type="AlphaFoldDB" id="A0A1H2UV17"/>
<dbReference type="Gene3D" id="3.40.50.12160">
    <property type="entry name" value="Methylthiotransferase, N-terminal domain"/>
    <property type="match status" value="1"/>
</dbReference>
<keyword evidence="5" id="KW-0963">Cytoplasm</keyword>
<dbReference type="InterPro" id="IPR006638">
    <property type="entry name" value="Elp3/MiaA/NifB-like_rSAM"/>
</dbReference>
<dbReference type="FunFam" id="3.40.50.12160:FF:000004">
    <property type="entry name" value="Threonylcarbamoyladenosine tRNA methylthiotransferase MtaB"/>
    <property type="match status" value="1"/>
</dbReference>
<dbReference type="PROSITE" id="PS51918">
    <property type="entry name" value="RADICAL_SAM"/>
    <property type="match status" value="1"/>
</dbReference>
<dbReference type="SFLD" id="SFLDG01082">
    <property type="entry name" value="B12-binding_domain_containing"/>
    <property type="match status" value="1"/>
</dbReference>
<protein>
    <recommendedName>
        <fullName evidence="15">Threonylcarbamoyladenosine tRNA methylthiotransferase MtaB</fullName>
        <ecNumber evidence="3">2.8.4.5</ecNumber>
    </recommendedName>
    <alternativeName>
        <fullName evidence="12">tRNA-t(6)A37 methylthiotransferase</fullName>
    </alternativeName>
</protein>
<reference evidence="18 19" key="1">
    <citation type="submission" date="2016-10" db="EMBL/GenBank/DDBJ databases">
        <authorList>
            <person name="Varghese N."/>
            <person name="Submissions S."/>
        </authorList>
    </citation>
    <scope>NUCLEOTIDE SEQUENCE [LARGE SCALE GENOMIC DNA]</scope>
    <source>
        <strain evidence="18 19">WCC6</strain>
    </source>
</reference>
<evidence type="ECO:0000256" key="3">
    <source>
        <dbReference type="ARBA" id="ARBA00013273"/>
    </source>
</evidence>
<accession>A0A1H2UV17</accession>
<dbReference type="RefSeq" id="WP_074704742.1">
    <property type="nucleotide sequence ID" value="NZ_CAUFNG010000060.1"/>
</dbReference>